<organism evidence="2 3">
    <name type="scientific">Aminobacterium colombiense (strain DSM 12261 / ALA-1)</name>
    <dbReference type="NCBI Taxonomy" id="572547"/>
    <lineage>
        <taxon>Bacteria</taxon>
        <taxon>Thermotogati</taxon>
        <taxon>Synergistota</taxon>
        <taxon>Synergistia</taxon>
        <taxon>Synergistales</taxon>
        <taxon>Aminobacteriaceae</taxon>
        <taxon>Aminobacterium</taxon>
    </lineage>
</organism>
<dbReference type="RefSeq" id="WP_013048341.1">
    <property type="nucleotide sequence ID" value="NC_014011.1"/>
</dbReference>
<dbReference type="HOGENOM" id="CLU_2696367_0_0_0"/>
<evidence type="ECO:0000313" key="3">
    <source>
        <dbReference type="Proteomes" id="UP000002366"/>
    </source>
</evidence>
<accession>D5EEU6</accession>
<dbReference type="GO" id="GO:0003677">
    <property type="term" value="F:DNA binding"/>
    <property type="evidence" value="ECO:0007669"/>
    <property type="project" value="InterPro"/>
</dbReference>
<dbReference type="Proteomes" id="UP000002366">
    <property type="component" value="Chromosome"/>
</dbReference>
<dbReference type="Pfam" id="PF13443">
    <property type="entry name" value="HTH_26"/>
    <property type="match status" value="1"/>
</dbReference>
<dbReference type="AlphaFoldDB" id="D5EEU6"/>
<dbReference type="EMBL" id="CP001997">
    <property type="protein sequence ID" value="ADE57078.1"/>
    <property type="molecule type" value="Genomic_DNA"/>
</dbReference>
<keyword evidence="3" id="KW-1185">Reference proteome</keyword>
<feature type="domain" description="HTH cro/C1-type" evidence="1">
    <location>
        <begin position="5"/>
        <end position="63"/>
    </location>
</feature>
<proteinExistence type="predicted"/>
<dbReference type="InterPro" id="IPR010982">
    <property type="entry name" value="Lambda_DNA-bd_dom_sf"/>
</dbReference>
<dbReference type="STRING" id="572547.Amico_0953"/>
<evidence type="ECO:0000313" key="2">
    <source>
        <dbReference type="EMBL" id="ADE57078.1"/>
    </source>
</evidence>
<gene>
    <name evidence="2" type="ordered locus">Amico_0953</name>
</gene>
<dbReference type="CDD" id="cd00093">
    <property type="entry name" value="HTH_XRE"/>
    <property type="match status" value="1"/>
</dbReference>
<dbReference type="KEGG" id="aco:Amico_0953"/>
<protein>
    <recommendedName>
        <fullName evidence="1">HTH cro/C1-type domain-containing protein</fullName>
    </recommendedName>
</protein>
<reference evidence="2 3" key="1">
    <citation type="journal article" date="2010" name="Stand. Genomic Sci.">
        <title>Complete genome sequence of Aminobacterium colombiense type strain (ALA-1).</title>
        <authorList>
            <person name="Chertkov O."/>
            <person name="Sikorski J."/>
            <person name="Brambilla E."/>
            <person name="Lapidus A."/>
            <person name="Copeland A."/>
            <person name="Glavina Del Rio T."/>
            <person name="Nolan M."/>
            <person name="Lucas S."/>
            <person name="Tice H."/>
            <person name="Cheng J.F."/>
            <person name="Han C."/>
            <person name="Detter J.C."/>
            <person name="Bruce D."/>
            <person name="Tapia R."/>
            <person name="Goodwin L."/>
            <person name="Pitluck S."/>
            <person name="Liolios K."/>
            <person name="Ivanova N."/>
            <person name="Mavromatis K."/>
            <person name="Ovchinnikova G."/>
            <person name="Pati A."/>
            <person name="Chen A."/>
            <person name="Palaniappan K."/>
            <person name="Land M."/>
            <person name="Hauser L."/>
            <person name="Chang Y.J."/>
            <person name="Jeffries C.D."/>
            <person name="Spring S."/>
            <person name="Rohde M."/>
            <person name="Goker M."/>
            <person name="Bristow J."/>
            <person name="Eisen J.A."/>
            <person name="Markowitz V."/>
            <person name="Hugenholtz P."/>
            <person name="Kyrpides N.C."/>
            <person name="Klenk H.P."/>
        </authorList>
    </citation>
    <scope>NUCLEOTIDE SEQUENCE [LARGE SCALE GENOMIC DNA]</scope>
    <source>
        <strain evidence="3">DSM 12261 / ALA-1</strain>
    </source>
</reference>
<dbReference type="InterPro" id="IPR001387">
    <property type="entry name" value="Cro/C1-type_HTH"/>
</dbReference>
<dbReference type="Gene3D" id="1.10.260.40">
    <property type="entry name" value="lambda repressor-like DNA-binding domains"/>
    <property type="match status" value="1"/>
</dbReference>
<sequence length="73" mass="8241">MVTGLLVLMRKKGIKNIELARHIGAGEAQVSHWKAGRTYIPPKHHKTLAEFLRVPIEEVVDLKTNLPKFVEEG</sequence>
<dbReference type="SUPFAM" id="SSF47413">
    <property type="entry name" value="lambda repressor-like DNA-binding domains"/>
    <property type="match status" value="1"/>
</dbReference>
<evidence type="ECO:0000259" key="1">
    <source>
        <dbReference type="Pfam" id="PF13443"/>
    </source>
</evidence>
<name>D5EEU6_AMICL</name>